<feature type="compositionally biased region" description="Basic and acidic residues" evidence="1">
    <location>
        <begin position="110"/>
        <end position="122"/>
    </location>
</feature>
<feature type="region of interest" description="Disordered" evidence="1">
    <location>
        <begin position="43"/>
        <end position="63"/>
    </location>
</feature>
<comment type="caution">
    <text evidence="2">The sequence shown here is derived from an EMBL/GenBank/DDBJ whole genome shotgun (WGS) entry which is preliminary data.</text>
</comment>
<organism evidence="2 3">
    <name type="scientific">Zalerion maritima</name>
    <dbReference type="NCBI Taxonomy" id="339359"/>
    <lineage>
        <taxon>Eukaryota</taxon>
        <taxon>Fungi</taxon>
        <taxon>Dikarya</taxon>
        <taxon>Ascomycota</taxon>
        <taxon>Pezizomycotina</taxon>
        <taxon>Sordariomycetes</taxon>
        <taxon>Lulworthiomycetidae</taxon>
        <taxon>Lulworthiales</taxon>
        <taxon>Lulworthiaceae</taxon>
        <taxon>Zalerion</taxon>
    </lineage>
</organism>
<gene>
    <name evidence="2" type="ORF">MKZ38_004509</name>
</gene>
<protein>
    <submittedName>
        <fullName evidence="2">Uncharacterized protein</fullName>
    </submittedName>
</protein>
<dbReference type="AlphaFoldDB" id="A0AAD5RLH1"/>
<evidence type="ECO:0000313" key="3">
    <source>
        <dbReference type="Proteomes" id="UP001201980"/>
    </source>
</evidence>
<sequence length="157" mass="17137">MNATLGMVPDWLVTVQASRIQPMIRACQECGGGMLVTKEALRSVRGSKPDAGKRTTTERTNRRMLHKRKEERLVASVLQVQEPCRACRPVIPSTQPLNGASGKFTKHATDMQVHRPDIKPGRAEPISSGKANKLDASPEPVPKFAALLGDSFSSRHA</sequence>
<proteinExistence type="predicted"/>
<dbReference type="EMBL" id="JAKWBI020000262">
    <property type="protein sequence ID" value="KAJ2897644.1"/>
    <property type="molecule type" value="Genomic_DNA"/>
</dbReference>
<reference evidence="2" key="1">
    <citation type="submission" date="2022-07" db="EMBL/GenBank/DDBJ databases">
        <title>Draft genome sequence of Zalerion maritima ATCC 34329, a (micro)plastics degrading marine fungus.</title>
        <authorList>
            <person name="Paco A."/>
            <person name="Goncalves M.F.M."/>
            <person name="Rocha-Santos T.A.P."/>
            <person name="Alves A."/>
        </authorList>
    </citation>
    <scope>NUCLEOTIDE SEQUENCE</scope>
    <source>
        <strain evidence="2">ATCC 34329</strain>
    </source>
</reference>
<keyword evidence="3" id="KW-1185">Reference proteome</keyword>
<feature type="compositionally biased region" description="Basic and acidic residues" evidence="1">
    <location>
        <begin position="43"/>
        <end position="61"/>
    </location>
</feature>
<name>A0AAD5RLH1_9PEZI</name>
<accession>A0AAD5RLH1</accession>
<dbReference type="Proteomes" id="UP001201980">
    <property type="component" value="Unassembled WGS sequence"/>
</dbReference>
<evidence type="ECO:0000256" key="1">
    <source>
        <dbReference type="SAM" id="MobiDB-lite"/>
    </source>
</evidence>
<evidence type="ECO:0000313" key="2">
    <source>
        <dbReference type="EMBL" id="KAJ2897644.1"/>
    </source>
</evidence>
<feature type="region of interest" description="Disordered" evidence="1">
    <location>
        <begin position="110"/>
        <end position="141"/>
    </location>
</feature>